<evidence type="ECO:0000256" key="3">
    <source>
        <dbReference type="SAM" id="SignalP"/>
    </source>
</evidence>
<keyword evidence="3" id="KW-0732">Signal</keyword>
<keyword evidence="5" id="KW-1185">Reference proteome</keyword>
<feature type="transmembrane region" description="Helical" evidence="2">
    <location>
        <begin position="356"/>
        <end position="381"/>
    </location>
</feature>
<keyword evidence="4" id="KW-0378">Hydrolase</keyword>
<dbReference type="PANTHER" id="PTHR43019">
    <property type="entry name" value="SERINE ENDOPROTEASE DEGS"/>
    <property type="match status" value="1"/>
</dbReference>
<dbReference type="InterPro" id="IPR043504">
    <property type="entry name" value="Peptidase_S1_PA_chymotrypsin"/>
</dbReference>
<feature type="compositionally biased region" description="Basic and acidic residues" evidence="1">
    <location>
        <begin position="413"/>
        <end position="427"/>
    </location>
</feature>
<dbReference type="GO" id="GO:0008233">
    <property type="term" value="F:peptidase activity"/>
    <property type="evidence" value="ECO:0007669"/>
    <property type="project" value="UniProtKB-KW"/>
</dbReference>
<dbReference type="PANTHER" id="PTHR43019:SF23">
    <property type="entry name" value="PROTEASE DO-LIKE 5, CHLOROPLASTIC"/>
    <property type="match status" value="1"/>
</dbReference>
<reference evidence="5" key="1">
    <citation type="journal article" date="2019" name="Int. J. Syst. Evol. Microbiol.">
        <title>The Global Catalogue of Microorganisms (GCM) 10K type strain sequencing project: providing services to taxonomists for standard genome sequencing and annotation.</title>
        <authorList>
            <consortium name="The Broad Institute Genomics Platform"/>
            <consortium name="The Broad Institute Genome Sequencing Center for Infectious Disease"/>
            <person name="Wu L."/>
            <person name="Ma J."/>
        </authorList>
    </citation>
    <scope>NUCLEOTIDE SEQUENCE [LARGE SCALE GENOMIC DNA]</scope>
    <source>
        <strain evidence="5">KCTC 12848</strain>
    </source>
</reference>
<evidence type="ECO:0000313" key="5">
    <source>
        <dbReference type="Proteomes" id="UP001595833"/>
    </source>
</evidence>
<dbReference type="InterPro" id="IPR009003">
    <property type="entry name" value="Peptidase_S1_PA"/>
</dbReference>
<dbReference type="Proteomes" id="UP001595833">
    <property type="component" value="Unassembled WGS sequence"/>
</dbReference>
<organism evidence="4 5">
    <name type="scientific">Saccharothrix xinjiangensis</name>
    <dbReference type="NCBI Taxonomy" id="204798"/>
    <lineage>
        <taxon>Bacteria</taxon>
        <taxon>Bacillati</taxon>
        <taxon>Actinomycetota</taxon>
        <taxon>Actinomycetes</taxon>
        <taxon>Pseudonocardiales</taxon>
        <taxon>Pseudonocardiaceae</taxon>
        <taxon>Saccharothrix</taxon>
    </lineage>
</organism>
<sequence length="476" mass="48877">MTRVLPAVAGLTAALLAHAAAPAHAAQPSSPEELAAAIARPAIVLITVEWHGWVRDKRTGEVFGGAGGYTAKTSCTGVVVSPDGHVATASHCVHTGPEGGAGALFGAAVEELAGLNRVVSREAAVRELAEHAVAEGAVPDRPVDRDIRVERMEATGDGPVRDVAPATVVDLVAPTDGDVAVLKVPRDRLPALEVRRDRTPVGTPVLAIGYPGSAVDQSLEPSNKNGQVSARRTRDGRPFYEFSAAAAHGMSGGPVVDAEGRVVGLISQAAPGETQSFNFAAASETLVELVEGKGIAFGPGDHDRDYRTGLDRWFEGDHDGAVEAFDDVLAASPGHLQATEHRRLAVERGGRAGDDAVLVVLALLFAGIAVGTGTAAAAIALTRRRAAAGVSGVDAPAFGAPASPVGFGVQPQPRRDADTDQVQRREALAAADDETEQQARPGRGGVQPGTPPAGEPGAAQPHQRQDADGGDQTERL</sequence>
<keyword evidence="4" id="KW-0645">Protease</keyword>
<evidence type="ECO:0000256" key="2">
    <source>
        <dbReference type="SAM" id="Phobius"/>
    </source>
</evidence>
<dbReference type="GO" id="GO:0006508">
    <property type="term" value="P:proteolysis"/>
    <property type="evidence" value="ECO:0007669"/>
    <property type="project" value="UniProtKB-KW"/>
</dbReference>
<dbReference type="EMBL" id="JBHSJB010000012">
    <property type="protein sequence ID" value="MFC5055214.1"/>
    <property type="molecule type" value="Genomic_DNA"/>
</dbReference>
<comment type="caution">
    <text evidence="4">The sequence shown here is derived from an EMBL/GenBank/DDBJ whole genome shotgun (WGS) entry which is preliminary data.</text>
</comment>
<keyword evidence="2" id="KW-0472">Membrane</keyword>
<evidence type="ECO:0000256" key="1">
    <source>
        <dbReference type="SAM" id="MobiDB-lite"/>
    </source>
</evidence>
<dbReference type="Pfam" id="PF13365">
    <property type="entry name" value="Trypsin_2"/>
    <property type="match status" value="1"/>
</dbReference>
<feature type="compositionally biased region" description="Basic and acidic residues" evidence="1">
    <location>
        <begin position="463"/>
        <end position="476"/>
    </location>
</feature>
<feature type="region of interest" description="Disordered" evidence="1">
    <location>
        <begin position="396"/>
        <end position="476"/>
    </location>
</feature>
<name>A0ABV9Y1H6_9PSEU</name>
<keyword evidence="2" id="KW-1133">Transmembrane helix</keyword>
<dbReference type="RefSeq" id="WP_344043122.1">
    <property type="nucleotide sequence ID" value="NZ_BAAAKE010000041.1"/>
</dbReference>
<proteinExistence type="predicted"/>
<dbReference type="SUPFAM" id="SSF50494">
    <property type="entry name" value="Trypsin-like serine proteases"/>
    <property type="match status" value="1"/>
</dbReference>
<dbReference type="Gene3D" id="2.40.10.10">
    <property type="entry name" value="Trypsin-like serine proteases"/>
    <property type="match status" value="2"/>
</dbReference>
<feature type="chain" id="PRO_5045417367" evidence="3">
    <location>
        <begin position="26"/>
        <end position="476"/>
    </location>
</feature>
<accession>A0ABV9Y1H6</accession>
<keyword evidence="2" id="KW-0812">Transmembrane</keyword>
<feature type="signal peptide" evidence="3">
    <location>
        <begin position="1"/>
        <end position="25"/>
    </location>
</feature>
<gene>
    <name evidence="4" type="ORF">ACFPFM_15770</name>
</gene>
<evidence type="ECO:0000313" key="4">
    <source>
        <dbReference type="EMBL" id="MFC5055214.1"/>
    </source>
</evidence>
<protein>
    <submittedName>
        <fullName evidence="4">Serine protease</fullName>
    </submittedName>
</protein>